<organism evidence="1 2">
    <name type="scientific">Rhizobium fredii</name>
    <name type="common">Sinorhizobium fredii</name>
    <dbReference type="NCBI Taxonomy" id="380"/>
    <lineage>
        <taxon>Bacteria</taxon>
        <taxon>Pseudomonadati</taxon>
        <taxon>Pseudomonadota</taxon>
        <taxon>Alphaproteobacteria</taxon>
        <taxon>Hyphomicrobiales</taxon>
        <taxon>Rhizobiaceae</taxon>
        <taxon>Sinorhizobium/Ensifer group</taxon>
        <taxon>Sinorhizobium</taxon>
    </lineage>
</organism>
<dbReference type="EMBL" id="NWTC01000001">
    <property type="protein sequence ID" value="PDT50148.1"/>
    <property type="molecule type" value="Genomic_DNA"/>
</dbReference>
<evidence type="ECO:0000313" key="1">
    <source>
        <dbReference type="EMBL" id="PDT50148.1"/>
    </source>
</evidence>
<name>A0A2A6M6B3_RHIFR</name>
<protein>
    <submittedName>
        <fullName evidence="1">Uncharacterized protein</fullName>
    </submittedName>
</protein>
<dbReference type="AlphaFoldDB" id="A0A2A6M6B3"/>
<gene>
    <name evidence="1" type="ORF">CO661_00320</name>
</gene>
<dbReference type="RefSeq" id="WP_097586369.1">
    <property type="nucleotide sequence ID" value="NZ_NWTC01000001.1"/>
</dbReference>
<dbReference type="Proteomes" id="UP000220353">
    <property type="component" value="Unassembled WGS sequence"/>
</dbReference>
<proteinExistence type="predicted"/>
<evidence type="ECO:0000313" key="2">
    <source>
        <dbReference type="Proteomes" id="UP000220353"/>
    </source>
</evidence>
<comment type="caution">
    <text evidence="1">The sequence shown here is derived from an EMBL/GenBank/DDBJ whole genome shotgun (WGS) entry which is preliminary data.</text>
</comment>
<reference evidence="1 2" key="1">
    <citation type="submission" date="2017-09" db="EMBL/GenBank/DDBJ databases">
        <title>Comparative genomics of rhizobia isolated from Phaseolus vulgaris in China.</title>
        <authorList>
            <person name="Tong W."/>
        </authorList>
    </citation>
    <scope>NUCLEOTIDE SEQUENCE [LARGE SCALE GENOMIC DNA]</scope>
    <source>
        <strain evidence="1 2">PCH1</strain>
    </source>
</reference>
<accession>A0A2A6M6B3</accession>
<sequence>METVEISGRSDFAQWAIQRAQEIVMAEGAAFAMAARDMNETALAETAATLGKAISDALLEVFDGLIGD</sequence>